<dbReference type="Gramene" id="LPERR03G27840.1">
    <property type="protein sequence ID" value="LPERR03G27840.1"/>
    <property type="gene ID" value="LPERR03G27840"/>
</dbReference>
<reference evidence="9 10" key="1">
    <citation type="submission" date="2012-08" db="EMBL/GenBank/DDBJ databases">
        <title>Oryza genome evolution.</title>
        <authorList>
            <person name="Wing R.A."/>
        </authorList>
    </citation>
    <scope>NUCLEOTIDE SEQUENCE</scope>
</reference>
<sequence length="515" mass="55842">MGAATTTMMVDSPFPTVEKCSSTDRGGDTVVADLDGTLLCGRSSFPYFAHMAFETGGVLRLAALILLAPLAGLLYYTVSESAGIQVLIFASMAGARVADIEAVARAVLPKFYSSDIHPDSWRVFSSCGRRCVLTANPRIMVEAFLKDYLAADHVVGTELAVFRGRATGFVRSPGVLVGEKKAAALRDTFGEDFSPEIGIGDRKTDYPFMRLCKEGYIVPPAAARTRPVAREELPKPVVFHDGRLVQSLSPAMALLTVLWIPIGFVLACLRIAAGALLPMRMVYHAFRALGVRVTIKGTPPPPASRETGQSGVLFICSHRTLLDPIFLSTALGRPITAVTYSVSRLSEILSPIRTVRLTRDRAADAAMIRRLLAEGDLVICPEGTTCREPFLLRFSALFAELTDEIVPVAMENQMSMFHGTTARGWKALDPFYFFMNPSPGYVVTFLSKLPAELTCNGGGGRSSHEVANYIQRLIASTLSYECTSFTRKDKYKALAGNDGTVVSKPNIDKKKAMGC</sequence>
<dbReference type="SUPFAM" id="SSF69593">
    <property type="entry name" value="Glycerol-3-phosphate (1)-acyltransferase"/>
    <property type="match status" value="1"/>
</dbReference>
<evidence type="ECO:0000256" key="2">
    <source>
        <dbReference type="ARBA" id="ARBA00007937"/>
    </source>
</evidence>
<dbReference type="Pfam" id="PF01553">
    <property type="entry name" value="Acyltransferase"/>
    <property type="match status" value="1"/>
</dbReference>
<dbReference type="SMART" id="SM00563">
    <property type="entry name" value="PlsC"/>
    <property type="match status" value="1"/>
</dbReference>
<evidence type="ECO:0000313" key="9">
    <source>
        <dbReference type="EnsemblPlants" id="LPERR03G27840.1"/>
    </source>
</evidence>
<dbReference type="FunFam" id="1.20.1440.100:FF:000004">
    <property type="entry name" value="Glycerol-3-phosphate 2-O-acyltransferase 6-like"/>
    <property type="match status" value="1"/>
</dbReference>
<comment type="similarity">
    <text evidence="2">Belongs to the GPAT/DAPAT family.</text>
</comment>
<dbReference type="eggNOG" id="ENOG502QQTS">
    <property type="taxonomic scope" value="Eukaryota"/>
</dbReference>
<evidence type="ECO:0000256" key="3">
    <source>
        <dbReference type="ARBA" id="ARBA00022679"/>
    </source>
</evidence>
<evidence type="ECO:0000256" key="7">
    <source>
        <dbReference type="SAM" id="Phobius"/>
    </source>
</evidence>
<dbReference type="Gene3D" id="3.40.50.1000">
    <property type="entry name" value="HAD superfamily/HAD-like"/>
    <property type="match status" value="1"/>
</dbReference>
<keyword evidence="6 7" id="KW-0472">Membrane</keyword>
<evidence type="ECO:0000256" key="4">
    <source>
        <dbReference type="ARBA" id="ARBA00022692"/>
    </source>
</evidence>
<reference evidence="10" key="2">
    <citation type="submission" date="2013-12" db="EMBL/GenBank/DDBJ databases">
        <authorList>
            <person name="Yu Y."/>
            <person name="Lee S."/>
            <person name="de Baynast K."/>
            <person name="Wissotski M."/>
            <person name="Liu L."/>
            <person name="Talag J."/>
            <person name="Goicoechea J."/>
            <person name="Angelova A."/>
            <person name="Jetty R."/>
            <person name="Kudrna D."/>
            <person name="Golser W."/>
            <person name="Rivera L."/>
            <person name="Zhang J."/>
            <person name="Wing R."/>
        </authorList>
    </citation>
    <scope>NUCLEOTIDE SEQUENCE</scope>
</reference>
<dbReference type="HOGENOM" id="CLU_028504_1_0_1"/>
<feature type="transmembrane region" description="Helical" evidence="7">
    <location>
        <begin position="58"/>
        <end position="78"/>
    </location>
</feature>
<dbReference type="STRING" id="77586.A0A0D9VYP6"/>
<name>A0A0D9VYP6_9ORYZ</name>
<dbReference type="GO" id="GO:0090447">
    <property type="term" value="F:glycerol-3-phosphate 2-O-acyltransferase activity"/>
    <property type="evidence" value="ECO:0007669"/>
    <property type="project" value="TreeGrafter"/>
</dbReference>
<dbReference type="CDD" id="cd06551">
    <property type="entry name" value="LPLAT"/>
    <property type="match status" value="1"/>
</dbReference>
<evidence type="ECO:0000256" key="5">
    <source>
        <dbReference type="ARBA" id="ARBA00022989"/>
    </source>
</evidence>
<keyword evidence="5 7" id="KW-1133">Transmembrane helix</keyword>
<accession>A0A0D9VYP6</accession>
<feature type="transmembrane region" description="Helical" evidence="7">
    <location>
        <begin position="252"/>
        <end position="277"/>
    </location>
</feature>
<evidence type="ECO:0000256" key="6">
    <source>
        <dbReference type="ARBA" id="ARBA00023136"/>
    </source>
</evidence>
<keyword evidence="3" id="KW-0808">Transferase</keyword>
<organism evidence="9 10">
    <name type="scientific">Leersia perrieri</name>
    <dbReference type="NCBI Taxonomy" id="77586"/>
    <lineage>
        <taxon>Eukaryota</taxon>
        <taxon>Viridiplantae</taxon>
        <taxon>Streptophyta</taxon>
        <taxon>Embryophyta</taxon>
        <taxon>Tracheophyta</taxon>
        <taxon>Spermatophyta</taxon>
        <taxon>Magnoliopsida</taxon>
        <taxon>Liliopsida</taxon>
        <taxon>Poales</taxon>
        <taxon>Poaceae</taxon>
        <taxon>BOP clade</taxon>
        <taxon>Oryzoideae</taxon>
        <taxon>Oryzeae</taxon>
        <taxon>Oryzinae</taxon>
        <taxon>Leersia</taxon>
    </lineage>
</organism>
<protein>
    <recommendedName>
        <fullName evidence="8">Phospholipid/glycerol acyltransferase domain-containing protein</fullName>
    </recommendedName>
</protein>
<dbReference type="GO" id="GO:0010143">
    <property type="term" value="P:cutin biosynthetic process"/>
    <property type="evidence" value="ECO:0007669"/>
    <property type="project" value="TreeGrafter"/>
</dbReference>
<evidence type="ECO:0000256" key="1">
    <source>
        <dbReference type="ARBA" id="ARBA00004141"/>
    </source>
</evidence>
<dbReference type="PANTHER" id="PTHR15486">
    <property type="entry name" value="ANCIENT UBIQUITOUS PROTEIN"/>
    <property type="match status" value="1"/>
</dbReference>
<dbReference type="GO" id="GO:0016020">
    <property type="term" value="C:membrane"/>
    <property type="evidence" value="ECO:0007669"/>
    <property type="project" value="UniProtKB-SubCell"/>
</dbReference>
<keyword evidence="10" id="KW-1185">Reference proteome</keyword>
<dbReference type="InterPro" id="IPR002123">
    <property type="entry name" value="Plipid/glycerol_acylTrfase"/>
</dbReference>
<feature type="domain" description="Phospholipid/glycerol acyltransferase" evidence="8">
    <location>
        <begin position="312"/>
        <end position="413"/>
    </location>
</feature>
<evidence type="ECO:0000259" key="8">
    <source>
        <dbReference type="SMART" id="SM00563"/>
    </source>
</evidence>
<dbReference type="Gene3D" id="1.20.1440.100">
    <property type="entry name" value="SG protein - dephosphorylation function"/>
    <property type="match status" value="1"/>
</dbReference>
<dbReference type="EnsemblPlants" id="LPERR03G27840.1">
    <property type="protein sequence ID" value="LPERR03G27840.1"/>
    <property type="gene ID" value="LPERR03G27840"/>
</dbReference>
<proteinExistence type="inferred from homology"/>
<dbReference type="FunFam" id="3.40.50.1000:FF:000135">
    <property type="entry name" value="Glycerol-3-phosphate 2-O-acyltransferase 6"/>
    <property type="match status" value="1"/>
</dbReference>
<dbReference type="GO" id="GO:0016791">
    <property type="term" value="F:phosphatase activity"/>
    <property type="evidence" value="ECO:0007669"/>
    <property type="project" value="TreeGrafter"/>
</dbReference>
<reference evidence="9" key="3">
    <citation type="submission" date="2015-04" db="UniProtKB">
        <authorList>
            <consortium name="EnsemblPlants"/>
        </authorList>
    </citation>
    <scope>IDENTIFICATION</scope>
</reference>
<dbReference type="InterPro" id="IPR056462">
    <property type="entry name" value="HAD_RAM2/GPAT1-8"/>
</dbReference>
<dbReference type="SUPFAM" id="SSF56784">
    <property type="entry name" value="HAD-like"/>
    <property type="match status" value="1"/>
</dbReference>
<dbReference type="InterPro" id="IPR023214">
    <property type="entry name" value="HAD_sf"/>
</dbReference>
<dbReference type="Proteomes" id="UP000032180">
    <property type="component" value="Chromosome 3"/>
</dbReference>
<dbReference type="InterPro" id="IPR036412">
    <property type="entry name" value="HAD-like_sf"/>
</dbReference>
<dbReference type="PANTHER" id="PTHR15486:SF96">
    <property type="entry name" value="LIPID DROPLET-REGULATING VLDL ASSEMBLY FACTOR AUP1"/>
    <property type="match status" value="1"/>
</dbReference>
<dbReference type="Pfam" id="PF23270">
    <property type="entry name" value="HAD_RAM2_N"/>
    <property type="match status" value="1"/>
</dbReference>
<comment type="subcellular location">
    <subcellularLocation>
        <location evidence="1">Membrane</location>
        <topology evidence="1">Multi-pass membrane protein</topology>
    </subcellularLocation>
</comment>
<evidence type="ECO:0000313" key="10">
    <source>
        <dbReference type="Proteomes" id="UP000032180"/>
    </source>
</evidence>
<keyword evidence="4 7" id="KW-0812">Transmembrane</keyword>
<dbReference type="AlphaFoldDB" id="A0A0D9VYP6"/>